<gene>
    <name evidence="2" type="ORF">SAMN05216192_10243</name>
</gene>
<reference evidence="3" key="1">
    <citation type="submission" date="2016-10" db="EMBL/GenBank/DDBJ databases">
        <authorList>
            <person name="Varghese N."/>
            <person name="Submissions S."/>
        </authorList>
    </citation>
    <scope>NUCLEOTIDE SEQUENCE [LARGE SCALE GENOMIC DNA]</scope>
    <source>
        <strain evidence="3">CGMCC 1.11012</strain>
    </source>
</reference>
<dbReference type="Gene3D" id="3.40.190.10">
    <property type="entry name" value="Periplasmic binding protein-like II"/>
    <property type="match status" value="2"/>
</dbReference>
<dbReference type="InterPro" id="IPR006059">
    <property type="entry name" value="SBP"/>
</dbReference>
<protein>
    <submittedName>
        <fullName evidence="2">Carbohydrate ABC transporter substrate-binding protein, CUT1 family</fullName>
    </submittedName>
</protein>
<name>A0A1G8GCK8_9BACL</name>
<evidence type="ECO:0000313" key="2">
    <source>
        <dbReference type="EMBL" id="SDH92060.1"/>
    </source>
</evidence>
<organism evidence="2 3">
    <name type="scientific">Paenibacillus typhae</name>
    <dbReference type="NCBI Taxonomy" id="1174501"/>
    <lineage>
        <taxon>Bacteria</taxon>
        <taxon>Bacillati</taxon>
        <taxon>Bacillota</taxon>
        <taxon>Bacilli</taxon>
        <taxon>Bacillales</taxon>
        <taxon>Paenibacillaceae</taxon>
        <taxon>Paenibacillus</taxon>
    </lineage>
</organism>
<feature type="chain" id="PRO_5039207291" evidence="1">
    <location>
        <begin position="24"/>
        <end position="558"/>
    </location>
</feature>
<dbReference type="OrthoDB" id="2752887at2"/>
<dbReference type="EMBL" id="FNDX01000002">
    <property type="protein sequence ID" value="SDH92060.1"/>
    <property type="molecule type" value="Genomic_DNA"/>
</dbReference>
<keyword evidence="3" id="KW-1185">Reference proteome</keyword>
<dbReference type="SUPFAM" id="SSF53850">
    <property type="entry name" value="Periplasmic binding protein-like II"/>
    <property type="match status" value="1"/>
</dbReference>
<dbReference type="PANTHER" id="PTHR43649">
    <property type="entry name" value="ARABINOSE-BINDING PROTEIN-RELATED"/>
    <property type="match status" value="1"/>
</dbReference>
<sequence length="558" mass="61666">MISGKTKVSALAAVLSLMIGLTGCTGGNNSPSNTSNSANNANAAADNSPDAAGGGGYVLGEQPLEFSFYGHYDWYTMPNWGEDLSSKWIKDNKKVNVLPVSSGGNAKQKLSTMIVSGELPDVIWMERGADVEQLRAAGALVPFDDYLDKYPNLKEWAGEETLDMLRSSDGKLYQFPNWYTTQPNGNTGYLVNKKIYNELGTPPLETTDDLYAYLKLVKEKYPDVVPFEVGQGAEGIDVLSSAFAENRPYVFSALSMMAIPSGNEMTSVFKDDAFRSSLVYANQLYRDKLISQDAFTQNLEQVEQKIITGKIAVYAASSPTEYGAIGNSLLKEQDPEAGYIMVWPIHKAGLDKNKIFPGAYNQLGWNVSVITTAAKDPEAVFAFLDWFTGPEGQRIIMWGPEGKYWDGTDEEGAPLFTEAFTTDTKGRDELMNATVNLQWNGNTVYVDNSKMKFESTLPEDQKSWETKWQSEITWKTQFDTTEFVNLAPAGDSQEGIISQSVGEIYEKARAQAVLNAKNEAEVLAILDKAEADAQQVGYSELLKYKTEKWQENRSKLGK</sequence>
<feature type="signal peptide" evidence="1">
    <location>
        <begin position="1"/>
        <end position="23"/>
    </location>
</feature>
<dbReference type="PROSITE" id="PS51257">
    <property type="entry name" value="PROKAR_LIPOPROTEIN"/>
    <property type="match status" value="1"/>
</dbReference>
<keyword evidence="1" id="KW-0732">Signal</keyword>
<dbReference type="RefSeq" id="WP_090711660.1">
    <property type="nucleotide sequence ID" value="NZ_CBCSKY010000013.1"/>
</dbReference>
<dbReference type="InterPro" id="IPR050490">
    <property type="entry name" value="Bact_solute-bd_prot1"/>
</dbReference>
<dbReference type="Proteomes" id="UP000199050">
    <property type="component" value="Unassembled WGS sequence"/>
</dbReference>
<evidence type="ECO:0000313" key="3">
    <source>
        <dbReference type="Proteomes" id="UP000199050"/>
    </source>
</evidence>
<proteinExistence type="predicted"/>
<accession>A0A1G8GCK8</accession>
<dbReference type="Pfam" id="PF01547">
    <property type="entry name" value="SBP_bac_1"/>
    <property type="match status" value="1"/>
</dbReference>
<evidence type="ECO:0000256" key="1">
    <source>
        <dbReference type="SAM" id="SignalP"/>
    </source>
</evidence>
<dbReference type="AlphaFoldDB" id="A0A1G8GCK8"/>
<dbReference type="STRING" id="1174501.SAMN05216192_10243"/>
<dbReference type="PANTHER" id="PTHR43649:SF17">
    <property type="entry name" value="ABC TRANSPORTER SOLUTE BINDING PROTEIN-SUGAR TRANSPORT"/>
    <property type="match status" value="1"/>
</dbReference>